<evidence type="ECO:0000256" key="2">
    <source>
        <dbReference type="SAM" id="SignalP"/>
    </source>
</evidence>
<reference evidence="3" key="1">
    <citation type="submission" date="2022-11" db="EMBL/GenBank/DDBJ databases">
        <title>Isolation and characterization of PLA-degrading bacterium Massilia sp. from Antarctic soil.</title>
        <authorList>
            <person name="Sato K."/>
            <person name="Gomez-Fuentes C."/>
            <person name="Ahmad S.A."/>
            <person name="Zulkharnain A."/>
        </authorList>
    </citation>
    <scope>NUCLEOTIDE SEQUENCE</scope>
    <source>
        <strain evidence="3">N-3</strain>
    </source>
</reference>
<dbReference type="Proteomes" id="UP001163336">
    <property type="component" value="Chromosome"/>
</dbReference>
<keyword evidence="4" id="KW-1185">Reference proteome</keyword>
<proteinExistence type="predicted"/>
<organism evidence="3 4">
    <name type="scientific">Massilia varians</name>
    <dbReference type="NCBI Taxonomy" id="457921"/>
    <lineage>
        <taxon>Bacteria</taxon>
        <taxon>Pseudomonadati</taxon>
        <taxon>Pseudomonadota</taxon>
        <taxon>Betaproteobacteria</taxon>
        <taxon>Burkholderiales</taxon>
        <taxon>Oxalobacteraceae</taxon>
        <taxon>Telluria group</taxon>
        <taxon>Massilia</taxon>
    </lineage>
</organism>
<feature type="chain" id="PRO_5046215587" evidence="2">
    <location>
        <begin position="23"/>
        <end position="120"/>
    </location>
</feature>
<keyword evidence="2" id="KW-0732">Signal</keyword>
<evidence type="ECO:0000313" key="4">
    <source>
        <dbReference type="Proteomes" id="UP001163336"/>
    </source>
</evidence>
<dbReference type="EMBL" id="AP026966">
    <property type="protein sequence ID" value="BDT59180.1"/>
    <property type="molecule type" value="Genomic_DNA"/>
</dbReference>
<dbReference type="RefSeq" id="WP_281907730.1">
    <property type="nucleotide sequence ID" value="NZ_AP026966.1"/>
</dbReference>
<evidence type="ECO:0000256" key="1">
    <source>
        <dbReference type="SAM" id="MobiDB-lite"/>
    </source>
</evidence>
<feature type="compositionally biased region" description="Low complexity" evidence="1">
    <location>
        <begin position="95"/>
        <end position="114"/>
    </location>
</feature>
<accession>A0ABN6TDJ7</accession>
<feature type="region of interest" description="Disordered" evidence="1">
    <location>
        <begin position="49"/>
        <end position="120"/>
    </location>
</feature>
<protein>
    <submittedName>
        <fullName evidence="3">Uncharacterized protein</fullName>
    </submittedName>
</protein>
<name>A0ABN6TDJ7_9BURK</name>
<feature type="signal peptide" evidence="2">
    <location>
        <begin position="1"/>
        <end position="22"/>
    </location>
</feature>
<gene>
    <name evidence="3" type="ORF">MasN3_26740</name>
</gene>
<evidence type="ECO:0000313" key="3">
    <source>
        <dbReference type="EMBL" id="BDT59180.1"/>
    </source>
</evidence>
<sequence>MTSKLWAAAIGALLTLPICAQAQQSRPLADPADPTVAVPPTVYESVMTVHSRAPQDSQTTPDKSWRAANDAVAGLPGHAGHSDTGGEQNKHGNNAAPAPSAPASPVKPVSPAPVDHSKHH</sequence>